<dbReference type="SMART" id="SM00749">
    <property type="entry name" value="BON"/>
    <property type="match status" value="1"/>
</dbReference>
<dbReference type="InterPro" id="IPR014004">
    <property type="entry name" value="Transpt-assoc_nodulatn_dom_bac"/>
</dbReference>
<protein>
    <submittedName>
        <fullName evidence="3">Transport-associated protein</fullName>
    </submittedName>
</protein>
<dbReference type="RefSeq" id="WP_087647504.1">
    <property type="nucleotide sequence ID" value="NZ_FCON02000079.1"/>
</dbReference>
<dbReference type="PROSITE" id="PS50914">
    <property type="entry name" value="BON"/>
    <property type="match status" value="1"/>
</dbReference>
<name>A0A158KDQ7_9BURK</name>
<dbReference type="InterPro" id="IPR051686">
    <property type="entry name" value="Lipoprotein_DolP"/>
</dbReference>
<dbReference type="Pfam" id="PF04972">
    <property type="entry name" value="BON"/>
    <property type="match status" value="1"/>
</dbReference>
<evidence type="ECO:0000313" key="3">
    <source>
        <dbReference type="EMBL" id="SAL78670.1"/>
    </source>
</evidence>
<evidence type="ECO:0000259" key="2">
    <source>
        <dbReference type="PROSITE" id="PS50914"/>
    </source>
</evidence>
<dbReference type="EMBL" id="FCON02000079">
    <property type="protein sequence ID" value="SAL78670.1"/>
    <property type="molecule type" value="Genomic_DNA"/>
</dbReference>
<organism evidence="3 4">
    <name type="scientific">Caballeronia choica</name>
    <dbReference type="NCBI Taxonomy" id="326476"/>
    <lineage>
        <taxon>Bacteria</taxon>
        <taxon>Pseudomonadati</taxon>
        <taxon>Pseudomonadota</taxon>
        <taxon>Betaproteobacteria</taxon>
        <taxon>Burkholderiales</taxon>
        <taxon>Burkholderiaceae</taxon>
        <taxon>Caballeronia</taxon>
    </lineage>
</organism>
<dbReference type="AlphaFoldDB" id="A0A158KDQ7"/>
<evidence type="ECO:0000313" key="4">
    <source>
        <dbReference type="Proteomes" id="UP000054770"/>
    </source>
</evidence>
<keyword evidence="4" id="KW-1185">Reference proteome</keyword>
<accession>A0A158KDQ7</accession>
<reference evidence="3" key="1">
    <citation type="submission" date="2016-01" db="EMBL/GenBank/DDBJ databases">
        <authorList>
            <person name="Peeters C."/>
        </authorList>
    </citation>
    <scope>NUCLEOTIDE SEQUENCE [LARGE SCALE GENOMIC DNA]</scope>
    <source>
        <strain evidence="3">LMG 22940</strain>
    </source>
</reference>
<proteinExistence type="predicted"/>
<gene>
    <name evidence="3" type="ORF">AWB68_05474</name>
</gene>
<dbReference type="PANTHER" id="PTHR34606:SF15">
    <property type="entry name" value="BON DOMAIN-CONTAINING PROTEIN"/>
    <property type="match status" value="1"/>
</dbReference>
<evidence type="ECO:0000256" key="1">
    <source>
        <dbReference type="SAM" id="SignalP"/>
    </source>
</evidence>
<dbReference type="OrthoDB" id="9009258at2"/>
<dbReference type="InterPro" id="IPR007055">
    <property type="entry name" value="BON_dom"/>
</dbReference>
<comment type="caution">
    <text evidence="3">The sequence shown here is derived from an EMBL/GenBank/DDBJ whole genome shotgun (WGS) entry which is preliminary data.</text>
</comment>
<dbReference type="Proteomes" id="UP000054770">
    <property type="component" value="Unassembled WGS sequence"/>
</dbReference>
<keyword evidence="1" id="KW-0732">Signal</keyword>
<feature type="chain" id="PRO_5011116731" evidence="1">
    <location>
        <begin position="22"/>
        <end position="127"/>
    </location>
</feature>
<sequence length="127" mass="12954">MIQSKLLKSLLAATFASFALNAVSQTADTPAGSAADTASAVQDASSAKATRAANRKLTRSVSTALARTKGLDSTRIFVKSVDGAVTLSGMVPDVSQITLAVSVAQQVAGVKSVKNLLRVDTRSVSST</sequence>
<dbReference type="PANTHER" id="PTHR34606">
    <property type="entry name" value="BON DOMAIN-CONTAINING PROTEIN"/>
    <property type="match status" value="1"/>
</dbReference>
<feature type="domain" description="BON" evidence="2">
    <location>
        <begin position="53"/>
        <end position="121"/>
    </location>
</feature>
<dbReference type="Gene3D" id="3.30.1340.30">
    <property type="match status" value="1"/>
</dbReference>
<feature type="signal peptide" evidence="1">
    <location>
        <begin position="1"/>
        <end position="21"/>
    </location>
</feature>